<evidence type="ECO:0000259" key="6">
    <source>
        <dbReference type="PROSITE" id="PS50893"/>
    </source>
</evidence>
<protein>
    <submittedName>
        <fullName evidence="7">Branched-chain amino acid transport system ATP-binding protein</fullName>
    </submittedName>
</protein>
<name>A0A1M5M114_9ACTN</name>
<evidence type="ECO:0000256" key="2">
    <source>
        <dbReference type="ARBA" id="ARBA00022448"/>
    </source>
</evidence>
<evidence type="ECO:0000313" key="7">
    <source>
        <dbReference type="EMBL" id="SHG70589.1"/>
    </source>
</evidence>
<dbReference type="GO" id="GO:0005524">
    <property type="term" value="F:ATP binding"/>
    <property type="evidence" value="ECO:0007669"/>
    <property type="project" value="UniProtKB-KW"/>
</dbReference>
<accession>A0A1M5M114</accession>
<dbReference type="PROSITE" id="PS50893">
    <property type="entry name" value="ABC_TRANSPORTER_2"/>
    <property type="match status" value="1"/>
</dbReference>
<dbReference type="RefSeq" id="WP_073390719.1">
    <property type="nucleotide sequence ID" value="NZ_FQVU01000003.1"/>
</dbReference>
<dbReference type="SMART" id="SM00382">
    <property type="entry name" value="AAA"/>
    <property type="match status" value="1"/>
</dbReference>
<sequence length="233" mass="24957">MLELDAVSAGYGRLQVVHEIELTVGEGELVALVGANGAGKSTTLRAISALLRPTAGSVRFRGERIDRLRPHQVTRRGLVHVPEDRGLFGGMTVEENLRMGAWTTKGATVKQDLARVHELFPILAERAGQAAETLSGGQQQMVAIGRALMARPALLMLDEPSTGLSPKLTWEVFDAVKAVRDSGVAVLLVEQNAHQTLTIADRAYVLESGTTVLHGNGPELAGDPRVRKAYLGL</sequence>
<evidence type="ECO:0000256" key="4">
    <source>
        <dbReference type="ARBA" id="ARBA00022840"/>
    </source>
</evidence>
<dbReference type="STRING" id="1206085.SAMN05443575_2593"/>
<dbReference type="InterPro" id="IPR003593">
    <property type="entry name" value="AAA+_ATPase"/>
</dbReference>
<dbReference type="PANTHER" id="PTHR43820">
    <property type="entry name" value="HIGH-AFFINITY BRANCHED-CHAIN AMINO ACID TRANSPORT ATP-BINDING PROTEIN LIVF"/>
    <property type="match status" value="1"/>
</dbReference>
<dbReference type="Proteomes" id="UP000186132">
    <property type="component" value="Unassembled WGS sequence"/>
</dbReference>
<dbReference type="InterPro" id="IPR003439">
    <property type="entry name" value="ABC_transporter-like_ATP-bd"/>
</dbReference>
<dbReference type="GO" id="GO:0015807">
    <property type="term" value="P:L-amino acid transport"/>
    <property type="evidence" value="ECO:0007669"/>
    <property type="project" value="TreeGrafter"/>
</dbReference>
<evidence type="ECO:0000313" key="8">
    <source>
        <dbReference type="Proteomes" id="UP000186132"/>
    </source>
</evidence>
<keyword evidence="8" id="KW-1185">Reference proteome</keyword>
<evidence type="ECO:0000256" key="5">
    <source>
        <dbReference type="ARBA" id="ARBA00022970"/>
    </source>
</evidence>
<dbReference type="PANTHER" id="PTHR43820:SF4">
    <property type="entry name" value="HIGH-AFFINITY BRANCHED-CHAIN AMINO ACID TRANSPORT ATP-BINDING PROTEIN LIVF"/>
    <property type="match status" value="1"/>
</dbReference>
<evidence type="ECO:0000256" key="1">
    <source>
        <dbReference type="ARBA" id="ARBA00005417"/>
    </source>
</evidence>
<dbReference type="PROSITE" id="PS00211">
    <property type="entry name" value="ABC_TRANSPORTER_1"/>
    <property type="match status" value="1"/>
</dbReference>
<dbReference type="GO" id="GO:0015658">
    <property type="term" value="F:branched-chain amino acid transmembrane transporter activity"/>
    <property type="evidence" value="ECO:0007669"/>
    <property type="project" value="TreeGrafter"/>
</dbReference>
<feature type="domain" description="ABC transporter" evidence="6">
    <location>
        <begin position="2"/>
        <end position="233"/>
    </location>
</feature>
<evidence type="ECO:0000256" key="3">
    <source>
        <dbReference type="ARBA" id="ARBA00022741"/>
    </source>
</evidence>
<proteinExistence type="inferred from homology"/>
<dbReference type="InterPro" id="IPR027417">
    <property type="entry name" value="P-loop_NTPase"/>
</dbReference>
<organism evidence="7 8">
    <name type="scientific">Jatrophihabitans endophyticus</name>
    <dbReference type="NCBI Taxonomy" id="1206085"/>
    <lineage>
        <taxon>Bacteria</taxon>
        <taxon>Bacillati</taxon>
        <taxon>Actinomycetota</taxon>
        <taxon>Actinomycetes</taxon>
        <taxon>Jatrophihabitantales</taxon>
        <taxon>Jatrophihabitantaceae</taxon>
        <taxon>Jatrophihabitans</taxon>
    </lineage>
</organism>
<dbReference type="AlphaFoldDB" id="A0A1M5M114"/>
<keyword evidence="4 7" id="KW-0067">ATP-binding</keyword>
<reference evidence="7 8" key="1">
    <citation type="submission" date="2016-11" db="EMBL/GenBank/DDBJ databases">
        <authorList>
            <person name="Jaros S."/>
            <person name="Januszkiewicz K."/>
            <person name="Wedrychowicz H."/>
        </authorList>
    </citation>
    <scope>NUCLEOTIDE SEQUENCE [LARGE SCALE GENOMIC DNA]</scope>
    <source>
        <strain evidence="7 8">DSM 45627</strain>
    </source>
</reference>
<dbReference type="GO" id="GO:0016887">
    <property type="term" value="F:ATP hydrolysis activity"/>
    <property type="evidence" value="ECO:0007669"/>
    <property type="project" value="InterPro"/>
</dbReference>
<gene>
    <name evidence="7" type="ORF">SAMN05443575_2593</name>
</gene>
<keyword evidence="5" id="KW-0029">Amino-acid transport</keyword>
<dbReference type="Gene3D" id="3.40.50.300">
    <property type="entry name" value="P-loop containing nucleotide triphosphate hydrolases"/>
    <property type="match status" value="1"/>
</dbReference>
<dbReference type="InterPro" id="IPR052156">
    <property type="entry name" value="BCAA_Transport_ATP-bd_LivF"/>
</dbReference>
<comment type="similarity">
    <text evidence="1">Belongs to the ABC transporter superfamily.</text>
</comment>
<keyword evidence="3" id="KW-0547">Nucleotide-binding</keyword>
<keyword evidence="2" id="KW-0813">Transport</keyword>
<dbReference type="CDD" id="cd03224">
    <property type="entry name" value="ABC_TM1139_LivF_branched"/>
    <property type="match status" value="1"/>
</dbReference>
<dbReference type="SUPFAM" id="SSF52540">
    <property type="entry name" value="P-loop containing nucleoside triphosphate hydrolases"/>
    <property type="match status" value="1"/>
</dbReference>
<dbReference type="OrthoDB" id="9805514at2"/>
<dbReference type="EMBL" id="FQVU01000003">
    <property type="protein sequence ID" value="SHG70589.1"/>
    <property type="molecule type" value="Genomic_DNA"/>
</dbReference>
<dbReference type="InterPro" id="IPR017871">
    <property type="entry name" value="ABC_transporter-like_CS"/>
</dbReference>
<dbReference type="Pfam" id="PF00005">
    <property type="entry name" value="ABC_tran"/>
    <property type="match status" value="1"/>
</dbReference>